<evidence type="ECO:0000313" key="1">
    <source>
        <dbReference type="EMBL" id="PTU25131.1"/>
    </source>
</evidence>
<dbReference type="VEuPathDB" id="FungiDB:P175DRAFT_0528661"/>
<dbReference type="OrthoDB" id="5979581at2759"/>
<sequence length="125" mass="14735">MMKRSCFFLIRTLPLRPYVPHRFLVTNKAGLPYFHRQLSGAFSVTALKSTAPKMSTSRVLYEPIESVQRMEYYQEGGYDALFAMLRPMLSFRPENRSSTQRVLESEWMVKWAIPEYERLRSSQES</sequence>
<name>A0A2T5M9C7_9EURO</name>
<dbReference type="Proteomes" id="UP000244073">
    <property type="component" value="Unassembled WGS sequence"/>
</dbReference>
<protein>
    <recommendedName>
        <fullName evidence="3">Protein kinase domain-containing protein</fullName>
    </recommendedName>
</protein>
<evidence type="ECO:0008006" key="3">
    <source>
        <dbReference type="Google" id="ProtNLM"/>
    </source>
</evidence>
<dbReference type="GeneID" id="63816516"/>
<comment type="caution">
    <text evidence="1">The sequence shown here is derived from an EMBL/GenBank/DDBJ whole genome shotgun (WGS) entry which is preliminary data.</text>
</comment>
<accession>A0A2T5M9C7</accession>
<gene>
    <name evidence="1" type="ORF">P175DRAFT_0528661</name>
</gene>
<dbReference type="RefSeq" id="XP_040756523.1">
    <property type="nucleotide sequence ID" value="XM_040899634.1"/>
</dbReference>
<dbReference type="EMBL" id="MSFN02000001">
    <property type="protein sequence ID" value="PTU25131.1"/>
    <property type="molecule type" value="Genomic_DNA"/>
</dbReference>
<organism evidence="1 2">
    <name type="scientific">Aspergillus ochraceoroseus IBT 24754</name>
    <dbReference type="NCBI Taxonomy" id="1392256"/>
    <lineage>
        <taxon>Eukaryota</taxon>
        <taxon>Fungi</taxon>
        <taxon>Dikarya</taxon>
        <taxon>Ascomycota</taxon>
        <taxon>Pezizomycotina</taxon>
        <taxon>Eurotiomycetes</taxon>
        <taxon>Eurotiomycetidae</taxon>
        <taxon>Eurotiales</taxon>
        <taxon>Aspergillaceae</taxon>
        <taxon>Aspergillus</taxon>
        <taxon>Aspergillus subgen. Nidulantes</taxon>
    </lineage>
</organism>
<dbReference type="AlphaFoldDB" id="A0A2T5M9C7"/>
<reference evidence="1 2" key="1">
    <citation type="journal article" date="2018" name="Proc. Natl. Acad. Sci. U.S.A.">
        <title>Linking secondary metabolites to gene clusters through genome sequencing of six diverse Aspergillus species.</title>
        <authorList>
            <person name="Kaerboelling I."/>
            <person name="Vesth T.C."/>
            <person name="Frisvad J.C."/>
            <person name="Nybo J.L."/>
            <person name="Theobald S."/>
            <person name="Kuo A."/>
            <person name="Bowyer P."/>
            <person name="Matsuda Y."/>
            <person name="Mondo S."/>
            <person name="Lyhne E.K."/>
            <person name="Kogle M.E."/>
            <person name="Clum A."/>
            <person name="Lipzen A."/>
            <person name="Salamov A."/>
            <person name="Ngan C.Y."/>
            <person name="Daum C."/>
            <person name="Chiniquy J."/>
            <person name="Barry K."/>
            <person name="LaButti K."/>
            <person name="Haridas S."/>
            <person name="Simmons B.A."/>
            <person name="Magnuson J.K."/>
            <person name="Mortensen U.H."/>
            <person name="Larsen T.O."/>
            <person name="Grigoriev I.V."/>
            <person name="Baker S.E."/>
            <person name="Andersen M.R."/>
        </authorList>
    </citation>
    <scope>NUCLEOTIDE SEQUENCE [LARGE SCALE GENOMIC DNA]</scope>
    <source>
        <strain evidence="1 2">IBT 24754</strain>
    </source>
</reference>
<proteinExistence type="predicted"/>
<evidence type="ECO:0000313" key="2">
    <source>
        <dbReference type="Proteomes" id="UP000244073"/>
    </source>
</evidence>